<accession>A0A8J5GP61</accession>
<evidence type="ECO:0000313" key="3">
    <source>
        <dbReference type="Proteomes" id="UP000734854"/>
    </source>
</evidence>
<proteinExistence type="predicted"/>
<organism evidence="2 3">
    <name type="scientific">Zingiber officinale</name>
    <name type="common">Ginger</name>
    <name type="synonym">Amomum zingiber</name>
    <dbReference type="NCBI Taxonomy" id="94328"/>
    <lineage>
        <taxon>Eukaryota</taxon>
        <taxon>Viridiplantae</taxon>
        <taxon>Streptophyta</taxon>
        <taxon>Embryophyta</taxon>
        <taxon>Tracheophyta</taxon>
        <taxon>Spermatophyta</taxon>
        <taxon>Magnoliopsida</taxon>
        <taxon>Liliopsida</taxon>
        <taxon>Zingiberales</taxon>
        <taxon>Zingiberaceae</taxon>
        <taxon>Zingiber</taxon>
    </lineage>
</organism>
<evidence type="ECO:0000256" key="1">
    <source>
        <dbReference type="SAM" id="MobiDB-lite"/>
    </source>
</evidence>
<gene>
    <name evidence="2" type="ORF">ZIOFF_032767</name>
</gene>
<dbReference type="EMBL" id="JACMSC010000009">
    <property type="protein sequence ID" value="KAG6507423.1"/>
    <property type="molecule type" value="Genomic_DNA"/>
</dbReference>
<comment type="caution">
    <text evidence="2">The sequence shown here is derived from an EMBL/GenBank/DDBJ whole genome shotgun (WGS) entry which is preliminary data.</text>
</comment>
<dbReference type="Proteomes" id="UP000734854">
    <property type="component" value="Unassembled WGS sequence"/>
</dbReference>
<protein>
    <submittedName>
        <fullName evidence="2">Uncharacterized protein</fullName>
    </submittedName>
</protein>
<dbReference type="AlphaFoldDB" id="A0A8J5GP61"/>
<dbReference type="PANTHER" id="PTHR37371:SF1">
    <property type="entry name" value="KINESIN-LIKE PROTEIN"/>
    <property type="match status" value="1"/>
</dbReference>
<name>A0A8J5GP61_ZINOF</name>
<dbReference type="PANTHER" id="PTHR37371">
    <property type="entry name" value="OS08G0180400 PROTEIN"/>
    <property type="match status" value="1"/>
</dbReference>
<dbReference type="OrthoDB" id="1933837at2759"/>
<keyword evidence="3" id="KW-1185">Reference proteome</keyword>
<sequence length="234" mass="25977">MVLLRSMLDRFNIVAKRDFEMELEFPLISTSPSMKKRAAASTSKSRSRSTAAKEKTEGGDSFFASSNPSRKPYDFDLPSFAAAASRDGSPDLFSRQRMTPTPSSEMHTAAEATIADLKASVASGIESLKRHLDVSHSQIVNEFDASSTRLSKRFKIQTKACVQLTEEAEKDYKKVADRMSEHAEIIKASYSELISQAHPTSSRVCKVSIPELMQSMEKAIDVLRCRYKVPTTPV</sequence>
<feature type="region of interest" description="Disordered" evidence="1">
    <location>
        <begin position="34"/>
        <end position="65"/>
    </location>
</feature>
<evidence type="ECO:0000313" key="2">
    <source>
        <dbReference type="EMBL" id="KAG6507423.1"/>
    </source>
</evidence>
<feature type="compositionally biased region" description="Low complexity" evidence="1">
    <location>
        <begin position="39"/>
        <end position="50"/>
    </location>
</feature>
<reference evidence="2 3" key="1">
    <citation type="submission" date="2020-08" db="EMBL/GenBank/DDBJ databases">
        <title>Plant Genome Project.</title>
        <authorList>
            <person name="Zhang R.-G."/>
        </authorList>
    </citation>
    <scope>NUCLEOTIDE SEQUENCE [LARGE SCALE GENOMIC DNA]</scope>
    <source>
        <tissue evidence="2">Rhizome</tissue>
    </source>
</reference>